<comment type="caution">
    <text evidence="7">The sequence shown here is derived from an EMBL/GenBank/DDBJ whole genome shotgun (WGS) entry which is preliminary data.</text>
</comment>
<keyword evidence="2" id="KW-0479">Metal-binding</keyword>
<evidence type="ECO:0000313" key="7">
    <source>
        <dbReference type="EMBL" id="CAL8092655.1"/>
    </source>
</evidence>
<feature type="domain" description="Iron-binding zinc finger CDGSH type" evidence="6">
    <location>
        <begin position="88"/>
        <end position="119"/>
    </location>
</feature>
<proteinExistence type="predicted"/>
<dbReference type="PANTHER" id="PTHR46491:SF3">
    <property type="entry name" value="CDGSH IRON-SULFUR DOMAIN-CONTAINING PROTEIN 3, MITOCHONDRIAL"/>
    <property type="match status" value="1"/>
</dbReference>
<dbReference type="InterPro" id="IPR018967">
    <property type="entry name" value="FeS-contain_CDGSH-typ"/>
</dbReference>
<dbReference type="SMART" id="SM00704">
    <property type="entry name" value="ZnF_CDGSH"/>
    <property type="match status" value="2"/>
</dbReference>
<evidence type="ECO:0000259" key="6">
    <source>
        <dbReference type="SMART" id="SM00704"/>
    </source>
</evidence>
<evidence type="ECO:0000256" key="5">
    <source>
        <dbReference type="ARBA" id="ARBA00034078"/>
    </source>
</evidence>
<protein>
    <recommendedName>
        <fullName evidence="6">Iron-binding zinc finger CDGSH type domain-containing protein</fullName>
    </recommendedName>
</protein>
<evidence type="ECO:0000256" key="3">
    <source>
        <dbReference type="ARBA" id="ARBA00023004"/>
    </source>
</evidence>
<evidence type="ECO:0000256" key="1">
    <source>
        <dbReference type="ARBA" id="ARBA00022714"/>
    </source>
</evidence>
<feature type="domain" description="Iron-binding zinc finger CDGSH type" evidence="6">
    <location>
        <begin position="48"/>
        <end position="85"/>
    </location>
</feature>
<evidence type="ECO:0000313" key="8">
    <source>
        <dbReference type="Proteomes" id="UP001642540"/>
    </source>
</evidence>
<comment type="cofactor">
    <cofactor evidence="5">
        <name>[2Fe-2S] cluster</name>
        <dbReference type="ChEBI" id="CHEBI:190135"/>
    </cofactor>
</comment>
<keyword evidence="3" id="KW-0408">Iron</keyword>
<accession>A0ABP1Q913</accession>
<dbReference type="Proteomes" id="UP001642540">
    <property type="component" value="Unassembled WGS sequence"/>
</dbReference>
<sequence>MTSPFVFTSARGSYATMKSLLFHPRGISTSLPVAQQGTGTVKGQIASKTPARIHCEEGKTYSWCACGLSAKQPLCDGSHKRSPLGLKPLRFIAPETKDVFFCNCKQTNNRPFCDGTHKKL</sequence>
<dbReference type="EMBL" id="CAXLJM020000025">
    <property type="protein sequence ID" value="CAL8092655.1"/>
    <property type="molecule type" value="Genomic_DNA"/>
</dbReference>
<dbReference type="InterPro" id="IPR042216">
    <property type="entry name" value="MitoNEET_CISD"/>
</dbReference>
<dbReference type="Gene3D" id="3.40.5.90">
    <property type="entry name" value="CDGSH iron-sulfur domain, mitoNEET-type"/>
    <property type="match status" value="2"/>
</dbReference>
<dbReference type="InterPro" id="IPR052950">
    <property type="entry name" value="CISD"/>
</dbReference>
<organism evidence="7 8">
    <name type="scientific">Orchesella dallaii</name>
    <dbReference type="NCBI Taxonomy" id="48710"/>
    <lineage>
        <taxon>Eukaryota</taxon>
        <taxon>Metazoa</taxon>
        <taxon>Ecdysozoa</taxon>
        <taxon>Arthropoda</taxon>
        <taxon>Hexapoda</taxon>
        <taxon>Collembola</taxon>
        <taxon>Entomobryomorpha</taxon>
        <taxon>Entomobryoidea</taxon>
        <taxon>Orchesellidae</taxon>
        <taxon>Orchesellinae</taxon>
        <taxon>Orchesella</taxon>
    </lineage>
</organism>
<dbReference type="Pfam" id="PF09360">
    <property type="entry name" value="zf-CDGSH"/>
    <property type="match status" value="2"/>
</dbReference>
<reference evidence="7 8" key="1">
    <citation type="submission" date="2024-08" db="EMBL/GenBank/DDBJ databases">
        <authorList>
            <person name="Cucini C."/>
            <person name="Frati F."/>
        </authorList>
    </citation>
    <scope>NUCLEOTIDE SEQUENCE [LARGE SCALE GENOMIC DNA]</scope>
</reference>
<dbReference type="PANTHER" id="PTHR46491">
    <property type="entry name" value="CDGSH IRON SULFUR DOMAIN PROTEIN HOMOLOG"/>
    <property type="match status" value="1"/>
</dbReference>
<keyword evidence="1" id="KW-0001">2Fe-2S</keyword>
<name>A0ABP1Q913_9HEXA</name>
<gene>
    <name evidence="7" type="ORF">ODALV1_LOCUS8289</name>
</gene>
<keyword evidence="8" id="KW-1185">Reference proteome</keyword>
<evidence type="ECO:0000256" key="2">
    <source>
        <dbReference type="ARBA" id="ARBA00022723"/>
    </source>
</evidence>
<keyword evidence="4" id="KW-0411">Iron-sulfur</keyword>
<evidence type="ECO:0000256" key="4">
    <source>
        <dbReference type="ARBA" id="ARBA00023014"/>
    </source>
</evidence>